<keyword evidence="4" id="KW-0472">Membrane</keyword>
<dbReference type="AlphaFoldDB" id="A0A3P9JWT0"/>
<comment type="subcellular location">
    <subcellularLocation>
        <location evidence="4">Membrane</location>
        <topology evidence="4">Single-pass type II membrane protein</topology>
    </subcellularLocation>
</comment>
<dbReference type="GO" id="GO:0103068">
    <property type="term" value="F:leukotriene C4 gamma-glutamyl transferase activity"/>
    <property type="evidence" value="ECO:0007669"/>
    <property type="project" value="UniProtKB-EC"/>
</dbReference>
<keyword evidence="4" id="KW-0378">Hydrolase</keyword>
<feature type="binding site" evidence="3">
    <location>
        <position position="420"/>
    </location>
    <ligand>
        <name>L-glutamate</name>
        <dbReference type="ChEBI" id="CHEBI:29985"/>
    </ligand>
</feature>
<organism evidence="5 6">
    <name type="scientific">Oryzias latipes</name>
    <name type="common">Japanese rice fish</name>
    <name type="synonym">Japanese killifish</name>
    <dbReference type="NCBI Taxonomy" id="8090"/>
    <lineage>
        <taxon>Eukaryota</taxon>
        <taxon>Metazoa</taxon>
        <taxon>Chordata</taxon>
        <taxon>Craniata</taxon>
        <taxon>Vertebrata</taxon>
        <taxon>Euteleostomi</taxon>
        <taxon>Actinopterygii</taxon>
        <taxon>Neopterygii</taxon>
        <taxon>Teleostei</taxon>
        <taxon>Neoteleostei</taxon>
        <taxon>Acanthomorphata</taxon>
        <taxon>Ovalentaria</taxon>
        <taxon>Atherinomorphae</taxon>
        <taxon>Beloniformes</taxon>
        <taxon>Adrianichthyidae</taxon>
        <taxon>Oryziinae</taxon>
        <taxon>Oryzias</taxon>
    </lineage>
</organism>
<comment type="pathway">
    <text evidence="4">Sulfur metabolism; glutathione metabolism.</text>
</comment>
<dbReference type="Gene3D" id="3.60.20.40">
    <property type="match status" value="1"/>
</dbReference>
<dbReference type="EC" id="2.3.2.2" evidence="4"/>
<evidence type="ECO:0000313" key="5">
    <source>
        <dbReference type="Ensembl" id="ENSORLP00020000575.1"/>
    </source>
</evidence>
<dbReference type="Gene3D" id="1.10.246.130">
    <property type="match status" value="1"/>
</dbReference>
<evidence type="ECO:0000313" key="6">
    <source>
        <dbReference type="Proteomes" id="UP000265180"/>
    </source>
</evidence>
<dbReference type="FunFam" id="1.10.246.130:FF:000001">
    <property type="entry name" value="Gamma-glutamyltransferase 5 isoform 1"/>
    <property type="match status" value="1"/>
</dbReference>
<name>A0A3P9JWT0_ORYLA</name>
<keyword evidence="4" id="KW-0012">Acyltransferase</keyword>
<dbReference type="PRINTS" id="PR01210">
    <property type="entry name" value="GGTRANSPTASE"/>
</dbReference>
<dbReference type="InterPro" id="IPR043138">
    <property type="entry name" value="GGT_lsub"/>
</dbReference>
<dbReference type="GO" id="GO:0036374">
    <property type="term" value="F:glutathione hydrolase activity"/>
    <property type="evidence" value="ECO:0007669"/>
    <property type="project" value="UniProtKB-UniRule"/>
</dbReference>
<sequence>MARSKAKVYLCCALILISFISIIVCIAVFARRRCPSGSFFKAAVATDSKICSEIGRGILEKGGSAVDAAIAALLCTFLANPHSAGIGGGSIFTVMDSSGDVKIINSREVAPAKGKSDLLKSCPEKSMTGVKWIGVPGEMRGYEAAHKLYGKLPWADLFQPTIKLAREGMPISDILHSYIKQIPNSNETQSLRKLFTADNNNFLKAGDFVKFEKLADTLEMIANQGADVFYTGKIAKDLVQDVKAAGGTLELQDLASYNATLTDAWNVSMWEYQMYFPPPPAGGSLLTLILNIMRGYQLNPEGLTGEKKTLFYHRYIESFKFANGLKKYIRDPRFTSEKTAKQFTEESFADYIRSLITDDKTHDLQFYNVTPHLDSIGTTHVSVLHEDGSAVAVTSTINTIFGSMVVSPKTGIILNNELKDFCGRADSILPGERPPSSMSPVVLRSKSKTLVIGGSGGSMITTAMASALINHLWLGKSLEDAINTSVVFVDNTNAVKFEPDFDKDVIEGLKALGHSLATTTRFYNVVNAVEKEDGCILAVSDGHWAAGAYHGHFWAKARDILDRSPVFHRTTFVFAM</sequence>
<dbReference type="InterPro" id="IPR029055">
    <property type="entry name" value="Ntn_hydrolases_N"/>
</dbReference>
<dbReference type="UniPathway" id="UPA00204"/>
<feature type="active site" description="Nucleophile" evidence="2">
    <location>
        <position position="378"/>
    </location>
</feature>
<dbReference type="GO" id="GO:0006751">
    <property type="term" value="P:glutathione catabolic process"/>
    <property type="evidence" value="ECO:0007669"/>
    <property type="project" value="UniProtKB-UniRule"/>
</dbReference>
<accession>A0A3P9JWT0</accession>
<reference evidence="5" key="4">
    <citation type="submission" date="2025-09" db="UniProtKB">
        <authorList>
            <consortium name="Ensembl"/>
        </authorList>
    </citation>
    <scope>IDENTIFICATION</scope>
    <source>
        <strain evidence="5">HNI</strain>
    </source>
</reference>
<dbReference type="FunFam" id="3.60.20.40:FF:000011">
    <property type="entry name" value="Gamma-glutamyltransferase 5a"/>
    <property type="match status" value="1"/>
</dbReference>
<evidence type="ECO:0000256" key="4">
    <source>
        <dbReference type="RuleBase" id="RU368068"/>
    </source>
</evidence>
<dbReference type="InterPro" id="IPR000101">
    <property type="entry name" value="GGT_peptidase"/>
</dbReference>
<keyword evidence="4" id="KW-1133">Transmembrane helix</keyword>
<dbReference type="Pfam" id="PF01019">
    <property type="entry name" value="G_glu_transpept"/>
    <property type="match status" value="1"/>
</dbReference>
<dbReference type="PANTHER" id="PTHR11686">
    <property type="entry name" value="GAMMA GLUTAMYL TRANSPEPTIDASE"/>
    <property type="match status" value="1"/>
</dbReference>
<dbReference type="GO" id="GO:0016020">
    <property type="term" value="C:membrane"/>
    <property type="evidence" value="ECO:0007669"/>
    <property type="project" value="UniProtKB-SubCell"/>
</dbReference>
<dbReference type="Ensembl" id="ENSORLT00020014482.1">
    <property type="protein sequence ID" value="ENSORLP00020000575.1"/>
    <property type="gene ID" value="ENSORLG00020001288.1"/>
</dbReference>
<evidence type="ECO:0000256" key="2">
    <source>
        <dbReference type="PIRSR" id="PIRSR600101-1"/>
    </source>
</evidence>
<dbReference type="InterPro" id="IPR043137">
    <property type="entry name" value="GGT_ssub_C"/>
</dbReference>
<keyword evidence="4" id="KW-0808">Transferase</keyword>
<comment type="catalytic activity">
    <reaction evidence="4">
        <text>an S-substituted glutathione + H2O = an S-substituted L-cysteinylglycine + L-glutamate</text>
        <dbReference type="Rhea" id="RHEA:59468"/>
        <dbReference type="ChEBI" id="CHEBI:15377"/>
        <dbReference type="ChEBI" id="CHEBI:29985"/>
        <dbReference type="ChEBI" id="CHEBI:90779"/>
        <dbReference type="ChEBI" id="CHEBI:143103"/>
        <dbReference type="EC" id="3.4.19.13"/>
    </reaction>
</comment>
<keyword evidence="4" id="KW-0812">Transmembrane</keyword>
<feature type="binding site" evidence="3">
    <location>
        <begin position="396"/>
        <end position="398"/>
    </location>
    <ligand>
        <name>L-glutamate</name>
        <dbReference type="ChEBI" id="CHEBI:29985"/>
    </ligand>
</feature>
<dbReference type="EC" id="3.4.19.13" evidence="4"/>
<dbReference type="Proteomes" id="UP000265180">
    <property type="component" value="Chromosome 9"/>
</dbReference>
<comment type="similarity">
    <text evidence="1">Belongs to the gamma-glutamyltransferase family.</text>
</comment>
<dbReference type="PROSITE" id="PS00462">
    <property type="entry name" value="G_GLU_TRANSPEPTIDASE"/>
    <property type="match status" value="1"/>
</dbReference>
<comment type="catalytic activity">
    <reaction evidence="4">
        <text>an N-terminal (5-L-glutamyl)-[peptide] + an alpha-amino acid = 5-L-glutamyl amino acid + an N-terminal L-alpha-aminoacyl-[peptide]</text>
        <dbReference type="Rhea" id="RHEA:23904"/>
        <dbReference type="Rhea" id="RHEA-COMP:9780"/>
        <dbReference type="Rhea" id="RHEA-COMP:9795"/>
        <dbReference type="ChEBI" id="CHEBI:77644"/>
        <dbReference type="ChEBI" id="CHEBI:78597"/>
        <dbReference type="ChEBI" id="CHEBI:78599"/>
        <dbReference type="ChEBI" id="CHEBI:78608"/>
        <dbReference type="EC" id="2.3.2.2"/>
    </reaction>
</comment>
<feature type="binding site" evidence="3">
    <location>
        <position position="457"/>
    </location>
    <ligand>
        <name>L-glutamate</name>
        <dbReference type="ChEBI" id="CHEBI:29985"/>
    </ligand>
</feature>
<feature type="transmembrane region" description="Helical" evidence="4">
    <location>
        <begin position="7"/>
        <end position="30"/>
    </location>
</feature>
<dbReference type="InterPro" id="IPR055262">
    <property type="entry name" value="GGT_CS"/>
</dbReference>
<proteinExistence type="inferred from homology"/>
<reference evidence="5 6" key="2">
    <citation type="submission" date="2017-04" db="EMBL/GenBank/DDBJ databases">
        <title>CpG methylation of centromeres and impact of large insertions on vertebrate speciation.</title>
        <authorList>
            <person name="Ichikawa K."/>
            <person name="Yoshimura J."/>
            <person name="Morishita S."/>
        </authorList>
    </citation>
    <scope>NUCLEOTIDE SEQUENCE</scope>
    <source>
        <strain evidence="5 6">HNI</strain>
    </source>
</reference>
<reference key="1">
    <citation type="journal article" date="2007" name="Nature">
        <title>The medaka draft genome and insights into vertebrate genome evolution.</title>
        <authorList>
            <person name="Kasahara M."/>
            <person name="Naruse K."/>
            <person name="Sasaki S."/>
            <person name="Nakatani Y."/>
            <person name="Qu W."/>
            <person name="Ahsan B."/>
            <person name="Yamada T."/>
            <person name="Nagayasu Y."/>
            <person name="Doi K."/>
            <person name="Kasai Y."/>
            <person name="Jindo T."/>
            <person name="Kobayashi D."/>
            <person name="Shimada A."/>
            <person name="Toyoda A."/>
            <person name="Kuroki Y."/>
            <person name="Fujiyama A."/>
            <person name="Sasaki T."/>
            <person name="Shimizu A."/>
            <person name="Asakawa S."/>
            <person name="Shimizu N."/>
            <person name="Hashimoto S."/>
            <person name="Yang J."/>
            <person name="Lee Y."/>
            <person name="Matsushima K."/>
            <person name="Sugano S."/>
            <person name="Sakaizumi M."/>
            <person name="Narita T."/>
            <person name="Ohishi K."/>
            <person name="Haga S."/>
            <person name="Ohta F."/>
            <person name="Nomoto H."/>
            <person name="Nogata K."/>
            <person name="Morishita T."/>
            <person name="Endo T."/>
            <person name="Shin-I T."/>
            <person name="Takeda H."/>
            <person name="Morishita S."/>
            <person name="Kohara Y."/>
        </authorList>
    </citation>
    <scope>NUCLEOTIDE SEQUENCE [LARGE SCALE GENOMIC DNA]</scope>
    <source>
        <strain>Hd-rR</strain>
    </source>
</reference>
<evidence type="ECO:0000256" key="3">
    <source>
        <dbReference type="PIRSR" id="PIRSR600101-2"/>
    </source>
</evidence>
<comment type="catalytic activity">
    <reaction evidence="4">
        <text>glutathione + H2O = L-cysteinylglycine + L-glutamate</text>
        <dbReference type="Rhea" id="RHEA:28807"/>
        <dbReference type="ChEBI" id="CHEBI:15377"/>
        <dbReference type="ChEBI" id="CHEBI:29985"/>
        <dbReference type="ChEBI" id="CHEBI:57925"/>
        <dbReference type="ChEBI" id="CHEBI:61694"/>
        <dbReference type="EC" id="3.4.19.13"/>
    </reaction>
</comment>
<protein>
    <recommendedName>
        <fullName evidence="4">Glutathione hydrolase</fullName>
        <ecNumber evidence="4">2.3.2.2</ecNumber>
        <ecNumber evidence="4">3.4.19.13</ecNumber>
    </recommendedName>
    <alternativeName>
        <fullName evidence="4">Gamma-glutamyltransferase</fullName>
    </alternativeName>
    <alternativeName>
        <fullName evidence="4">Gamma-glutamyltranspeptidase</fullName>
    </alternativeName>
</protein>
<dbReference type="PANTHER" id="PTHR11686:SF19">
    <property type="entry name" value="GLUTATHIONE HYDROLASE 5 PROENZYME"/>
    <property type="match status" value="1"/>
</dbReference>
<reference evidence="5" key="3">
    <citation type="submission" date="2025-08" db="UniProtKB">
        <authorList>
            <consortium name="Ensembl"/>
        </authorList>
    </citation>
    <scope>IDENTIFICATION</scope>
    <source>
        <strain evidence="5">HNI</strain>
    </source>
</reference>
<dbReference type="SUPFAM" id="SSF56235">
    <property type="entry name" value="N-terminal nucleophile aminohydrolases (Ntn hydrolases)"/>
    <property type="match status" value="1"/>
</dbReference>
<comment type="function">
    <text evidence="4">Cleaves the gamma-glutamyl peptide bond of glutathione and glutathione conjugates.</text>
</comment>
<evidence type="ECO:0000256" key="1">
    <source>
        <dbReference type="ARBA" id="ARBA00009381"/>
    </source>
</evidence>
<feature type="binding site" evidence="3">
    <location>
        <begin position="436"/>
        <end position="437"/>
    </location>
    <ligand>
        <name>L-glutamate</name>
        <dbReference type="ChEBI" id="CHEBI:29985"/>
    </ligand>
</feature>
<feature type="binding site" evidence="3">
    <location>
        <position position="107"/>
    </location>
    <ligand>
        <name>L-glutamate</name>
        <dbReference type="ChEBI" id="CHEBI:29985"/>
    </ligand>
</feature>